<dbReference type="InterPro" id="IPR050510">
    <property type="entry name" value="Cation_transp_ATPase_P-type"/>
</dbReference>
<feature type="transmembrane region" description="Helical" evidence="13">
    <location>
        <begin position="786"/>
        <end position="805"/>
    </location>
</feature>
<dbReference type="EC" id="3.6.3.-" evidence="15"/>
<comment type="catalytic activity">
    <reaction evidence="11">
        <text>ATP + H2O = ADP + phosphate + H(+)</text>
        <dbReference type="Rhea" id="RHEA:13065"/>
        <dbReference type="ChEBI" id="CHEBI:15377"/>
        <dbReference type="ChEBI" id="CHEBI:15378"/>
        <dbReference type="ChEBI" id="CHEBI:30616"/>
        <dbReference type="ChEBI" id="CHEBI:43474"/>
        <dbReference type="ChEBI" id="CHEBI:456216"/>
    </reaction>
</comment>
<dbReference type="SUPFAM" id="SSF56784">
    <property type="entry name" value="HAD-like"/>
    <property type="match status" value="1"/>
</dbReference>
<evidence type="ECO:0000256" key="2">
    <source>
        <dbReference type="ARBA" id="ARBA00005675"/>
    </source>
</evidence>
<dbReference type="Pfam" id="PF00690">
    <property type="entry name" value="Cation_ATPase_N"/>
    <property type="match status" value="1"/>
</dbReference>
<dbReference type="InterPro" id="IPR004014">
    <property type="entry name" value="ATPase_P-typ_cation-transptr_N"/>
</dbReference>
<evidence type="ECO:0000313" key="15">
    <source>
        <dbReference type="EMBL" id="QFQ03066.1"/>
    </source>
</evidence>
<evidence type="ECO:0000256" key="13">
    <source>
        <dbReference type="SAM" id="Phobius"/>
    </source>
</evidence>
<evidence type="ECO:0000256" key="10">
    <source>
        <dbReference type="ARBA" id="ARBA00023136"/>
    </source>
</evidence>
<evidence type="ECO:0000256" key="11">
    <source>
        <dbReference type="ARBA" id="ARBA00049360"/>
    </source>
</evidence>
<evidence type="ECO:0000256" key="5">
    <source>
        <dbReference type="ARBA" id="ARBA00022741"/>
    </source>
</evidence>
<evidence type="ECO:0000256" key="1">
    <source>
        <dbReference type="ARBA" id="ARBA00004651"/>
    </source>
</evidence>
<dbReference type="SUPFAM" id="SSF81665">
    <property type="entry name" value="Calcium ATPase, transmembrane domain M"/>
    <property type="match status" value="1"/>
</dbReference>
<evidence type="ECO:0000256" key="4">
    <source>
        <dbReference type="ARBA" id="ARBA00022692"/>
    </source>
</evidence>
<dbReference type="SFLD" id="SFLDF00027">
    <property type="entry name" value="p-type_atpase"/>
    <property type="match status" value="1"/>
</dbReference>
<evidence type="ECO:0000256" key="9">
    <source>
        <dbReference type="ARBA" id="ARBA00022989"/>
    </source>
</evidence>
<dbReference type="Proteomes" id="UP000326711">
    <property type="component" value="Chromosome"/>
</dbReference>
<dbReference type="Gene3D" id="2.70.150.10">
    <property type="entry name" value="Calcium-transporting ATPase, cytoplasmic transduction domain A"/>
    <property type="match status" value="1"/>
</dbReference>
<keyword evidence="5" id="KW-0547">Nucleotide-binding</keyword>
<dbReference type="InterPro" id="IPR023299">
    <property type="entry name" value="ATPase_P-typ_cyto_dom_N"/>
</dbReference>
<feature type="transmembrane region" description="Helical" evidence="13">
    <location>
        <begin position="713"/>
        <end position="734"/>
    </location>
</feature>
<dbReference type="GO" id="GO:0005524">
    <property type="term" value="F:ATP binding"/>
    <property type="evidence" value="ECO:0007669"/>
    <property type="project" value="UniProtKB-KW"/>
</dbReference>
<dbReference type="SUPFAM" id="SSF81653">
    <property type="entry name" value="Calcium ATPase, transduction domain A"/>
    <property type="match status" value="1"/>
</dbReference>
<dbReference type="Gene3D" id="3.40.1110.10">
    <property type="entry name" value="Calcium-transporting ATPase, cytoplasmic domain N"/>
    <property type="match status" value="1"/>
</dbReference>
<dbReference type="GO" id="GO:1902600">
    <property type="term" value="P:proton transmembrane transport"/>
    <property type="evidence" value="ECO:0007669"/>
    <property type="project" value="TreeGrafter"/>
</dbReference>
<dbReference type="Pfam" id="PF13246">
    <property type="entry name" value="Cation_ATPase"/>
    <property type="match status" value="1"/>
</dbReference>
<keyword evidence="4 13" id="KW-0812">Transmembrane</keyword>
<name>A0A5J6Z7Y0_9CORY</name>
<dbReference type="InterPro" id="IPR006068">
    <property type="entry name" value="ATPase_P-typ_cation-transptr_C"/>
</dbReference>
<feature type="region of interest" description="Disordered" evidence="12">
    <location>
        <begin position="1"/>
        <end position="34"/>
    </location>
</feature>
<comment type="subcellular location">
    <subcellularLocation>
        <location evidence="1">Cell membrane</location>
        <topology evidence="1">Multi-pass membrane protein</topology>
    </subcellularLocation>
</comment>
<keyword evidence="16" id="KW-1185">Reference proteome</keyword>
<comment type="similarity">
    <text evidence="2">Belongs to the cation transport ATPase (P-type) (TC 3.A.3) family. Type IIA subfamily.</text>
</comment>
<dbReference type="InterPro" id="IPR001757">
    <property type="entry name" value="P_typ_ATPase"/>
</dbReference>
<dbReference type="FunFam" id="2.70.150.10:FF:000160">
    <property type="entry name" value="Sarcoplasmic/endoplasmic reticulum calcium ATPase 1"/>
    <property type="match status" value="1"/>
</dbReference>
<dbReference type="InterPro" id="IPR059000">
    <property type="entry name" value="ATPase_P-type_domA"/>
</dbReference>
<dbReference type="PANTHER" id="PTHR43294">
    <property type="entry name" value="SODIUM/POTASSIUM-TRANSPORTING ATPASE SUBUNIT ALPHA"/>
    <property type="match status" value="1"/>
</dbReference>
<dbReference type="Gene3D" id="1.20.1110.10">
    <property type="entry name" value="Calcium-transporting ATPase, transmembrane domain"/>
    <property type="match status" value="1"/>
</dbReference>
<dbReference type="SUPFAM" id="SSF81660">
    <property type="entry name" value="Metal cation-transporting ATPase, ATP-binding domain N"/>
    <property type="match status" value="1"/>
</dbReference>
<dbReference type="GO" id="GO:0005391">
    <property type="term" value="F:P-type sodium:potassium-exchanging transporter activity"/>
    <property type="evidence" value="ECO:0007669"/>
    <property type="project" value="TreeGrafter"/>
</dbReference>
<feature type="compositionally biased region" description="Basic and acidic residues" evidence="12">
    <location>
        <begin position="1"/>
        <end position="15"/>
    </location>
</feature>
<keyword evidence="10 13" id="KW-0472">Membrane</keyword>
<dbReference type="PRINTS" id="PR00119">
    <property type="entry name" value="CATATPASE"/>
</dbReference>
<evidence type="ECO:0000256" key="8">
    <source>
        <dbReference type="ARBA" id="ARBA00022967"/>
    </source>
</evidence>
<dbReference type="AlphaFoldDB" id="A0A5J6Z7Y0"/>
<feature type="compositionally biased region" description="Basic and acidic residues" evidence="12">
    <location>
        <begin position="21"/>
        <end position="34"/>
    </location>
</feature>
<dbReference type="PANTHER" id="PTHR43294:SF20">
    <property type="entry name" value="P-TYPE ATPASE"/>
    <property type="match status" value="1"/>
</dbReference>
<keyword evidence="7" id="KW-0460">Magnesium</keyword>
<dbReference type="InterPro" id="IPR036412">
    <property type="entry name" value="HAD-like_sf"/>
</dbReference>
<accession>A0A5J6Z7Y0</accession>
<dbReference type="GO" id="GO:1990573">
    <property type="term" value="P:potassium ion import across plasma membrane"/>
    <property type="evidence" value="ECO:0007669"/>
    <property type="project" value="TreeGrafter"/>
</dbReference>
<feature type="domain" description="Cation-transporting P-type ATPase N-terminal" evidence="14">
    <location>
        <begin position="30"/>
        <end position="103"/>
    </location>
</feature>
<keyword evidence="6" id="KW-0067">ATP-binding</keyword>
<keyword evidence="15" id="KW-0378">Hydrolase</keyword>
<feature type="transmembrane region" description="Helical" evidence="13">
    <location>
        <begin position="746"/>
        <end position="765"/>
    </location>
</feature>
<reference evidence="16" key="1">
    <citation type="submission" date="2019-10" db="EMBL/GenBank/DDBJ databases">
        <title>Complete genome sequence of Corynebacterium urogenitalis DSM 108747, isolated from the genital tract of a cow.</title>
        <authorList>
            <person name="Ruckert C."/>
            <person name="Ballas P."/>
            <person name="Wagener K."/>
            <person name="Drillich M."/>
            <person name="Kaempfer P."/>
            <person name="Busse H.-J."/>
            <person name="Ehling-Schulz M."/>
        </authorList>
    </citation>
    <scope>NUCLEOTIDE SEQUENCE [LARGE SCALE GENOMIC DNA]</scope>
    <source>
        <strain evidence="16">LMM 1652</strain>
    </source>
</reference>
<protein>
    <submittedName>
        <fullName evidence="15">Putative cation-transporting ATPase F</fullName>
        <ecNumber evidence="15">3.6.3.-</ecNumber>
    </submittedName>
</protein>
<dbReference type="SFLD" id="SFLDG00002">
    <property type="entry name" value="C1.7:_P-type_atpase_like"/>
    <property type="match status" value="1"/>
</dbReference>
<dbReference type="InterPro" id="IPR018303">
    <property type="entry name" value="ATPase_P-typ_P_site"/>
</dbReference>
<evidence type="ECO:0000256" key="12">
    <source>
        <dbReference type="SAM" id="MobiDB-lite"/>
    </source>
</evidence>
<dbReference type="SMART" id="SM00831">
    <property type="entry name" value="Cation_ATPase_N"/>
    <property type="match status" value="1"/>
</dbReference>
<feature type="transmembrane region" description="Helical" evidence="13">
    <location>
        <begin position="817"/>
        <end position="835"/>
    </location>
</feature>
<dbReference type="Pfam" id="PF00122">
    <property type="entry name" value="E1-E2_ATPase"/>
    <property type="match status" value="1"/>
</dbReference>
<feature type="transmembrane region" description="Helical" evidence="13">
    <location>
        <begin position="108"/>
        <end position="126"/>
    </location>
</feature>
<evidence type="ECO:0000256" key="6">
    <source>
        <dbReference type="ARBA" id="ARBA00022840"/>
    </source>
</evidence>
<sequence length="918" mass="98433">MNREKAFKEHEDVNREASGVEQKKTPQLEHPHAHSHEDVLGALGTGPEGLDAQLVALRQEEHGPNKLPEPEQETAVQRLLRQFNDPMIYVLIAAAIVTAILGEWIDTGVIVAVVLINAVVGFVQEGKAADALAAIRTMLSPHTDVKREGRWTTIDAAELVPGDLVRLRSGDRVPADIRLAATSSLRIEESALTGESVPADKHTDAVEAEADLGDRSCMAYSGTIVAAGSGRGYVTGTGTKTEIGHITRMLHEVESVDTPLTRSMAKFSSIVAVVCVVLAVVMVIASIILYNFTFAELMMSAIGFAVAAIPEGLPAVMAITLALGVRRMAKRRAITRRMNSVETLGSVTTICTDKTGTLTRNEMTVREVVTLGGHYDVTGTGYAPEGEVLTGEGTVADLNSDPALLRLAVVADLVNDASLERNGDNWEMSGEPTDGGIKTFAMKSGVDSVAQGLRKQHVLPFDSEYKYMATLCEGNEGPVILAKGAPDRLLARCTKQLAAHGEVEELDKDGWMSRIEELGSQGMRVLAAMAKPAEGLNKVRREDVDAGEFTFLGLYGIIDPPRDEVIEAVKLVQGAGVRVRMITGDHVSTAAAIAREVGISGDSAMSGAEIEACSDEELRQRVAHTDVFARTSPEHKLRLVQALQANGEVVAMTGDGVNDAPSLKQADVGVAMGIKGTEATKEAADVVLADDNFATIAAAMHEGRTIYDNLRKAIVFMLPTNGAQGLVILIAMLAGMTLPITPLQVLWVNLITAVTLSLSLSFEPSEPGIMNRPPRDPKTPLLNCEAAIRIIYVSLLLGGTAIGAFLYERSQGVDLEAARTIAVNTLVVGQIFFLFTSRFFRVSALRAALFTTNPISWLCVAIMLGLQLIFVYTPFTQAMFETTAVGLETWLVPLTVGVVIFAVVEIDKAVRRAVPHRE</sequence>
<dbReference type="InterPro" id="IPR023214">
    <property type="entry name" value="HAD_sf"/>
</dbReference>
<dbReference type="InterPro" id="IPR008250">
    <property type="entry name" value="ATPase_P-typ_transduc_dom_A_sf"/>
</dbReference>
<dbReference type="GO" id="GO:0030007">
    <property type="term" value="P:intracellular potassium ion homeostasis"/>
    <property type="evidence" value="ECO:0007669"/>
    <property type="project" value="TreeGrafter"/>
</dbReference>
<dbReference type="CDD" id="cd02080">
    <property type="entry name" value="P-type_ATPase_cation"/>
    <property type="match status" value="1"/>
</dbReference>
<dbReference type="Gene3D" id="3.40.50.1000">
    <property type="entry name" value="HAD superfamily/HAD-like"/>
    <property type="match status" value="1"/>
</dbReference>
<feature type="transmembrane region" description="Helical" evidence="13">
    <location>
        <begin position="86"/>
        <end position="102"/>
    </location>
</feature>
<feature type="transmembrane region" description="Helical" evidence="13">
    <location>
        <begin position="270"/>
        <end position="292"/>
    </location>
</feature>
<feature type="transmembrane region" description="Helical" evidence="13">
    <location>
        <begin position="890"/>
        <end position="910"/>
    </location>
</feature>
<dbReference type="FunFam" id="3.40.50.1000:FF:000028">
    <property type="entry name" value="Calcium-transporting P-type ATPase, putative"/>
    <property type="match status" value="1"/>
</dbReference>
<keyword evidence="8" id="KW-1278">Translocase</keyword>
<gene>
    <name evidence="15" type="primary">ctpF</name>
    <name evidence="15" type="ORF">CUROG_08590</name>
</gene>
<keyword evidence="9 13" id="KW-1133">Transmembrane helix</keyword>
<dbReference type="GO" id="GO:0016887">
    <property type="term" value="F:ATP hydrolysis activity"/>
    <property type="evidence" value="ECO:0007669"/>
    <property type="project" value="InterPro"/>
</dbReference>
<dbReference type="EMBL" id="CP045032">
    <property type="protein sequence ID" value="QFQ03066.1"/>
    <property type="molecule type" value="Genomic_DNA"/>
</dbReference>
<evidence type="ECO:0000259" key="14">
    <source>
        <dbReference type="SMART" id="SM00831"/>
    </source>
</evidence>
<dbReference type="KEGG" id="cuo:CUROG_08590"/>
<dbReference type="RefSeq" id="WP_151903352.1">
    <property type="nucleotide sequence ID" value="NZ_CP045032.1"/>
</dbReference>
<organism evidence="15 16">
    <name type="scientific">Corynebacterium urogenitale</name>
    <dbReference type="NCBI Taxonomy" id="2487892"/>
    <lineage>
        <taxon>Bacteria</taxon>
        <taxon>Bacillati</taxon>
        <taxon>Actinomycetota</taxon>
        <taxon>Actinomycetes</taxon>
        <taxon>Mycobacteriales</taxon>
        <taxon>Corynebacteriaceae</taxon>
        <taxon>Corynebacterium</taxon>
    </lineage>
</organism>
<dbReference type="Pfam" id="PF00689">
    <property type="entry name" value="Cation_ATPase_C"/>
    <property type="match status" value="1"/>
</dbReference>
<dbReference type="InterPro" id="IPR023298">
    <property type="entry name" value="ATPase_P-typ_TM_dom_sf"/>
</dbReference>
<feature type="transmembrane region" description="Helical" evidence="13">
    <location>
        <begin position="847"/>
        <end position="870"/>
    </location>
</feature>
<dbReference type="Pfam" id="PF08282">
    <property type="entry name" value="Hydrolase_3"/>
    <property type="match status" value="1"/>
</dbReference>
<proteinExistence type="inferred from homology"/>
<dbReference type="GO" id="GO:0036376">
    <property type="term" value="P:sodium ion export across plasma membrane"/>
    <property type="evidence" value="ECO:0007669"/>
    <property type="project" value="TreeGrafter"/>
</dbReference>
<dbReference type="GO" id="GO:0006883">
    <property type="term" value="P:intracellular sodium ion homeostasis"/>
    <property type="evidence" value="ECO:0007669"/>
    <property type="project" value="TreeGrafter"/>
</dbReference>
<evidence type="ECO:0000256" key="7">
    <source>
        <dbReference type="ARBA" id="ARBA00022842"/>
    </source>
</evidence>
<dbReference type="SFLD" id="SFLDS00003">
    <property type="entry name" value="Haloacid_Dehalogenase"/>
    <property type="match status" value="1"/>
</dbReference>
<dbReference type="GO" id="GO:0005886">
    <property type="term" value="C:plasma membrane"/>
    <property type="evidence" value="ECO:0007669"/>
    <property type="project" value="UniProtKB-SubCell"/>
</dbReference>
<evidence type="ECO:0000256" key="3">
    <source>
        <dbReference type="ARBA" id="ARBA00022553"/>
    </source>
</evidence>
<dbReference type="PRINTS" id="PR00120">
    <property type="entry name" value="HATPASE"/>
</dbReference>
<dbReference type="PROSITE" id="PS00154">
    <property type="entry name" value="ATPASE_E1_E2"/>
    <property type="match status" value="1"/>
</dbReference>
<dbReference type="OrthoDB" id="9814270at2"/>
<dbReference type="NCBIfam" id="TIGR01494">
    <property type="entry name" value="ATPase_P-type"/>
    <property type="match status" value="3"/>
</dbReference>
<dbReference type="InterPro" id="IPR044492">
    <property type="entry name" value="P_typ_ATPase_HD_dom"/>
</dbReference>
<evidence type="ECO:0000313" key="16">
    <source>
        <dbReference type="Proteomes" id="UP000326711"/>
    </source>
</evidence>
<feature type="transmembrane region" description="Helical" evidence="13">
    <location>
        <begin position="298"/>
        <end position="323"/>
    </location>
</feature>
<keyword evidence="3" id="KW-0597">Phosphoprotein</keyword>